<gene>
    <name evidence="1" type="ORF">BG258_15650</name>
</gene>
<organism evidence="1 2">
    <name type="scientific">Lysinibacillus fusiformis</name>
    <dbReference type="NCBI Taxonomy" id="28031"/>
    <lineage>
        <taxon>Bacteria</taxon>
        <taxon>Bacillati</taxon>
        <taxon>Bacillota</taxon>
        <taxon>Bacilli</taxon>
        <taxon>Bacillales</taxon>
        <taxon>Bacillaceae</taxon>
        <taxon>Lysinibacillus</taxon>
    </lineage>
</organism>
<evidence type="ECO:0000313" key="1">
    <source>
        <dbReference type="EMBL" id="ODV57240.1"/>
    </source>
</evidence>
<dbReference type="GO" id="GO:0015035">
    <property type="term" value="F:protein-disulfide reductase activity"/>
    <property type="evidence" value="ECO:0007669"/>
    <property type="project" value="InterPro"/>
</dbReference>
<accession>A0A1E4R9U6</accession>
<dbReference type="RefSeq" id="WP_069482149.1">
    <property type="nucleotide sequence ID" value="NZ_JACUVP010000001.1"/>
</dbReference>
<dbReference type="EMBL" id="MECQ01000001">
    <property type="protein sequence ID" value="ODV57240.1"/>
    <property type="molecule type" value="Genomic_DNA"/>
</dbReference>
<dbReference type="PANTHER" id="PTHR33639">
    <property type="entry name" value="THIOL-DISULFIDE OXIDOREDUCTASE DCC"/>
    <property type="match status" value="1"/>
</dbReference>
<proteinExistence type="predicted"/>
<reference evidence="1 2" key="1">
    <citation type="submission" date="2016-09" db="EMBL/GenBank/DDBJ databases">
        <title>Draft genome sequence of the soil isolate, Lysinibacillus fusiformis M5, a potential hypoxanthine producer.</title>
        <authorList>
            <person name="Gallegos-Monterrosa R."/>
            <person name="Maroti G."/>
            <person name="Balint B."/>
            <person name="Kovacs A.T."/>
        </authorList>
    </citation>
    <scope>NUCLEOTIDE SEQUENCE [LARGE SCALE GENOMIC DNA]</scope>
    <source>
        <strain evidence="1 2">M5</strain>
    </source>
</reference>
<dbReference type="AlphaFoldDB" id="A0A1E4R9U6"/>
<dbReference type="PANTHER" id="PTHR33639:SF2">
    <property type="entry name" value="DUF393 DOMAIN-CONTAINING PROTEIN"/>
    <property type="match status" value="1"/>
</dbReference>
<dbReference type="InterPro" id="IPR007263">
    <property type="entry name" value="DCC1-like"/>
</dbReference>
<comment type="caution">
    <text evidence="1">The sequence shown here is derived from an EMBL/GenBank/DDBJ whole genome shotgun (WGS) entry which is preliminary data.</text>
</comment>
<dbReference type="InterPro" id="IPR052927">
    <property type="entry name" value="DCC_oxidoreductase"/>
</dbReference>
<dbReference type="OrthoDB" id="9785438at2"/>
<protein>
    <submittedName>
        <fullName evidence="1">Thiol-disulfide oxidoreductase</fullName>
    </submittedName>
</protein>
<name>A0A1E4R9U6_9BACI</name>
<dbReference type="Pfam" id="PF04134">
    <property type="entry name" value="DCC1-like"/>
    <property type="match status" value="1"/>
</dbReference>
<dbReference type="Proteomes" id="UP000094784">
    <property type="component" value="Unassembled WGS sequence"/>
</dbReference>
<sequence length="130" mass="15003">MRGIILFDGICNFCDSTVQFIIKHDQAGYFQFASLQSDVGQALLQQFSISENIDSVILIEDGKAYVESTAALKISKNLEKIWPCYYLFILVPPIIRNALYRLFAKHRYRLFGTKKECLLPTNSQRQRFLS</sequence>
<evidence type="ECO:0000313" key="2">
    <source>
        <dbReference type="Proteomes" id="UP000094784"/>
    </source>
</evidence>